<dbReference type="Proteomes" id="UP000218767">
    <property type="component" value="Unassembled WGS sequence"/>
</dbReference>
<reference evidence="3" key="1">
    <citation type="submission" date="2017-08" db="EMBL/GenBank/DDBJ databases">
        <title>A dynamic microbial community with high functional redundancy inhabits the cold, oxic subseafloor aquifer.</title>
        <authorList>
            <person name="Tully B.J."/>
            <person name="Wheat C.G."/>
            <person name="Glazer B.T."/>
            <person name="Huber J.A."/>
        </authorList>
    </citation>
    <scope>NUCLEOTIDE SEQUENCE [LARGE SCALE GENOMIC DNA]</scope>
</reference>
<evidence type="ECO:0000313" key="3">
    <source>
        <dbReference type="Proteomes" id="UP000218767"/>
    </source>
</evidence>
<sequence>MITLHKFFFCSFVLFLPLSLNAQDYPEMEGLWKGHIRMVESPKLVSSGLATGGVIISEADLVLTIIAQDGEVFIGTSRLSTMSNDAEPIHVYGSIRSTGTEGLFIDSLGGHGQLWFQDGNNFEYCYSSLGSDSIISYCAKLQKE</sequence>
<comment type="caution">
    <text evidence="2">The sequence shown here is derived from an EMBL/GenBank/DDBJ whole genome shotgun (WGS) entry which is preliminary data.</text>
</comment>
<name>A0A2A4X9G0_9GAMM</name>
<keyword evidence="1" id="KW-0732">Signal</keyword>
<evidence type="ECO:0008006" key="4">
    <source>
        <dbReference type="Google" id="ProtNLM"/>
    </source>
</evidence>
<dbReference type="AlphaFoldDB" id="A0A2A4X9G0"/>
<feature type="signal peptide" evidence="1">
    <location>
        <begin position="1"/>
        <end position="22"/>
    </location>
</feature>
<protein>
    <recommendedName>
        <fullName evidence="4">TIGR03067 domain-containing protein</fullName>
    </recommendedName>
</protein>
<accession>A0A2A4X9G0</accession>
<evidence type="ECO:0000256" key="1">
    <source>
        <dbReference type="SAM" id="SignalP"/>
    </source>
</evidence>
<feature type="chain" id="PRO_5013263667" description="TIGR03067 domain-containing protein" evidence="1">
    <location>
        <begin position="23"/>
        <end position="144"/>
    </location>
</feature>
<organism evidence="2 3">
    <name type="scientific">SAR86 cluster bacterium</name>
    <dbReference type="NCBI Taxonomy" id="2030880"/>
    <lineage>
        <taxon>Bacteria</taxon>
        <taxon>Pseudomonadati</taxon>
        <taxon>Pseudomonadota</taxon>
        <taxon>Gammaproteobacteria</taxon>
        <taxon>SAR86 cluster</taxon>
    </lineage>
</organism>
<evidence type="ECO:0000313" key="2">
    <source>
        <dbReference type="EMBL" id="PCI79190.1"/>
    </source>
</evidence>
<gene>
    <name evidence="2" type="ORF">COB20_05245</name>
</gene>
<proteinExistence type="predicted"/>
<dbReference type="EMBL" id="NVUL01000020">
    <property type="protein sequence ID" value="PCI79190.1"/>
    <property type="molecule type" value="Genomic_DNA"/>
</dbReference>